<feature type="compositionally biased region" description="Acidic residues" evidence="1">
    <location>
        <begin position="526"/>
        <end position="538"/>
    </location>
</feature>
<dbReference type="Proteomes" id="UP000736335">
    <property type="component" value="Unassembled WGS sequence"/>
</dbReference>
<protein>
    <submittedName>
        <fullName evidence="2">Uncharacterized protein</fullName>
    </submittedName>
</protein>
<evidence type="ECO:0000256" key="1">
    <source>
        <dbReference type="SAM" id="MobiDB-lite"/>
    </source>
</evidence>
<sequence length="1051" mass="116613">MRRQTVPVLAPSISAPSFLEVNKNIEHFFCEQQQPTSAICGHSLLVDGVALEEKCRYLRSTDSIVGMCREHGSALDPRVRSQESLADIEEALHGERPRAHYASEATVAAITPFRNSSYSAIPVALSGSCKAESGEGMALWIRGLLKAWKENEDGEKRHGPIWSIATDGESTMRSCRFQVCMSQELAASSPLYPILHYLDGLNLSTGPNDVTMTCDPKHIFKRFATLLRSREGLLIHTTVVNKNHLRSHLIQLTDVTEKTIESLIDPADKQNVPKAVALIQRLSQLHDLATSSYTPSQLEEHRALTTLGEVFNSFTRPFIDVQMSLTDQLTSLIKYAHLTFFLYRKHGTQFMTSALYSDSQATVKDILFCVAKQKLLDPSKPFYIIQVGSDRLEACFCNARTQTHHRNFDILELSYKLAMASIITSIYLRHPDLDAGSRRLNLTNAIGVDHVNPKSWVGDVSVDNVSLQLCWQKGKADAGTFLSSIFPSNERDDPFGTFSHPDYDLLRPFGKYVGFSGDTDPSVEKFDDEPEDTDSGEDGEVKVVEPEGSSVDVEELDTTELEELLPDIIGDPIMDDIPRDWLEVDGTLYRKSSVVAQRLKANRSKKVVERTLRVQGLTLEDLRKRSSVGIQTNTTDLDRFCVGDVTATLVRSGSSICLAIIQTIAIRKEKLSLHSIEAHLLQDLKSEFSVQAQAIHLTQVGSHWAWLPNRFLKVSNPKKRSSKPTIHNFTITCPGWLCSPVNPKIQAVHDLFEDNVPTSIPSSSPDRTWVFPGEDLSVLTEDIWGKMKSDGTRDIKTVVETLPSIENPDVLPYKDQSGVACFVVNGVRATAGAPTMDKNSHANCLLCGVSVLSTQMRVHTGRHIIHRLYGMDESGLTREVGDHACGFCGGDECTTTMAISKGGSRVIESNCQYQHSFRYGAAVGKKSPCTNVPVHCPHCDSGSHKLTIWKYNALGHIRTVHPDIISGGLDKALRLDIQITRQEEKKMDLTPESIEEFRAAERSLLLSDAEISSLKLEVEAEASLLKKSNKRNRRTSDISHISAAPTKKKKG</sequence>
<reference evidence="2" key="2">
    <citation type="submission" date="2020-11" db="EMBL/GenBank/DDBJ databases">
        <authorList>
            <consortium name="DOE Joint Genome Institute"/>
            <person name="Kuo A."/>
            <person name="Miyauchi S."/>
            <person name="Kiss E."/>
            <person name="Drula E."/>
            <person name="Kohler A."/>
            <person name="Sanchez-Garcia M."/>
            <person name="Andreopoulos B."/>
            <person name="Barry K.W."/>
            <person name="Bonito G."/>
            <person name="Buee M."/>
            <person name="Carver A."/>
            <person name="Chen C."/>
            <person name="Cichocki N."/>
            <person name="Clum A."/>
            <person name="Culley D."/>
            <person name="Crous P.W."/>
            <person name="Fauchery L."/>
            <person name="Girlanda M."/>
            <person name="Hayes R."/>
            <person name="Keri Z."/>
            <person name="Labutti K."/>
            <person name="Lipzen A."/>
            <person name="Lombard V."/>
            <person name="Magnuson J."/>
            <person name="Maillard F."/>
            <person name="Morin E."/>
            <person name="Murat C."/>
            <person name="Nolan M."/>
            <person name="Ohm R."/>
            <person name="Pangilinan J."/>
            <person name="Pereira M."/>
            <person name="Perotto S."/>
            <person name="Peter M."/>
            <person name="Riley R."/>
            <person name="Sitrit Y."/>
            <person name="Stielow B."/>
            <person name="Szollosi G."/>
            <person name="Zifcakova L."/>
            <person name="Stursova M."/>
            <person name="Spatafora J.W."/>
            <person name="Tedersoo L."/>
            <person name="Vaario L.-M."/>
            <person name="Yamada A."/>
            <person name="Yan M."/>
            <person name="Wang P."/>
            <person name="Xu J."/>
            <person name="Bruns T."/>
            <person name="Baldrian P."/>
            <person name="Vilgalys R."/>
            <person name="Henrissat B."/>
            <person name="Grigoriev I.V."/>
            <person name="Hibbett D."/>
            <person name="Nagy L.G."/>
            <person name="Martin F.M."/>
        </authorList>
    </citation>
    <scope>NUCLEOTIDE SEQUENCE</scope>
    <source>
        <strain evidence="2">UH-Tt-Lm1</strain>
    </source>
</reference>
<dbReference type="EMBL" id="WIUZ02000011">
    <property type="protein sequence ID" value="KAF9782877.1"/>
    <property type="molecule type" value="Genomic_DNA"/>
</dbReference>
<evidence type="ECO:0000313" key="3">
    <source>
        <dbReference type="Proteomes" id="UP000736335"/>
    </source>
</evidence>
<feature type="region of interest" description="Disordered" evidence="1">
    <location>
        <begin position="1025"/>
        <end position="1051"/>
    </location>
</feature>
<proteinExistence type="predicted"/>
<dbReference type="AlphaFoldDB" id="A0A9P6HCJ8"/>
<accession>A0A9P6HCJ8</accession>
<feature type="region of interest" description="Disordered" evidence="1">
    <location>
        <begin position="518"/>
        <end position="541"/>
    </location>
</feature>
<evidence type="ECO:0000313" key="2">
    <source>
        <dbReference type="EMBL" id="KAF9782877.1"/>
    </source>
</evidence>
<comment type="caution">
    <text evidence="2">The sequence shown here is derived from an EMBL/GenBank/DDBJ whole genome shotgun (WGS) entry which is preliminary data.</text>
</comment>
<dbReference type="OrthoDB" id="2659442at2759"/>
<keyword evidence="3" id="KW-1185">Reference proteome</keyword>
<organism evidence="2 3">
    <name type="scientific">Thelephora terrestris</name>
    <dbReference type="NCBI Taxonomy" id="56493"/>
    <lineage>
        <taxon>Eukaryota</taxon>
        <taxon>Fungi</taxon>
        <taxon>Dikarya</taxon>
        <taxon>Basidiomycota</taxon>
        <taxon>Agaricomycotina</taxon>
        <taxon>Agaricomycetes</taxon>
        <taxon>Thelephorales</taxon>
        <taxon>Thelephoraceae</taxon>
        <taxon>Thelephora</taxon>
    </lineage>
</organism>
<name>A0A9P6HCJ8_9AGAM</name>
<gene>
    <name evidence="2" type="ORF">BJ322DRAFT_1009302</name>
</gene>
<reference evidence="2" key="1">
    <citation type="journal article" date="2020" name="Nat. Commun.">
        <title>Large-scale genome sequencing of mycorrhizal fungi provides insights into the early evolution of symbiotic traits.</title>
        <authorList>
            <person name="Miyauchi S."/>
            <person name="Kiss E."/>
            <person name="Kuo A."/>
            <person name="Drula E."/>
            <person name="Kohler A."/>
            <person name="Sanchez-Garcia M."/>
            <person name="Morin E."/>
            <person name="Andreopoulos B."/>
            <person name="Barry K.W."/>
            <person name="Bonito G."/>
            <person name="Buee M."/>
            <person name="Carver A."/>
            <person name="Chen C."/>
            <person name="Cichocki N."/>
            <person name="Clum A."/>
            <person name="Culley D."/>
            <person name="Crous P.W."/>
            <person name="Fauchery L."/>
            <person name="Girlanda M."/>
            <person name="Hayes R.D."/>
            <person name="Keri Z."/>
            <person name="LaButti K."/>
            <person name="Lipzen A."/>
            <person name="Lombard V."/>
            <person name="Magnuson J."/>
            <person name="Maillard F."/>
            <person name="Murat C."/>
            <person name="Nolan M."/>
            <person name="Ohm R.A."/>
            <person name="Pangilinan J."/>
            <person name="Pereira M.F."/>
            <person name="Perotto S."/>
            <person name="Peter M."/>
            <person name="Pfister S."/>
            <person name="Riley R."/>
            <person name="Sitrit Y."/>
            <person name="Stielow J.B."/>
            <person name="Szollosi G."/>
            <person name="Zifcakova L."/>
            <person name="Stursova M."/>
            <person name="Spatafora J.W."/>
            <person name="Tedersoo L."/>
            <person name="Vaario L.M."/>
            <person name="Yamada A."/>
            <person name="Yan M."/>
            <person name="Wang P."/>
            <person name="Xu J."/>
            <person name="Bruns T."/>
            <person name="Baldrian P."/>
            <person name="Vilgalys R."/>
            <person name="Dunand C."/>
            <person name="Henrissat B."/>
            <person name="Grigoriev I.V."/>
            <person name="Hibbett D."/>
            <person name="Nagy L.G."/>
            <person name="Martin F.M."/>
        </authorList>
    </citation>
    <scope>NUCLEOTIDE SEQUENCE</scope>
    <source>
        <strain evidence="2">UH-Tt-Lm1</strain>
    </source>
</reference>